<dbReference type="UniPathway" id="UPA00560"/>
<dbReference type="Gene3D" id="1.10.30.40">
    <property type="entry name" value="Ethanolamine ammonia-lyase light chain (EutC), N-terminal domain"/>
    <property type="match status" value="1"/>
</dbReference>
<evidence type="ECO:0000313" key="7">
    <source>
        <dbReference type="Proteomes" id="UP000325690"/>
    </source>
</evidence>
<dbReference type="GO" id="GO:0009350">
    <property type="term" value="C:ethanolamine ammonia-lyase complex"/>
    <property type="evidence" value="ECO:0007669"/>
    <property type="project" value="UniProtKB-UniRule"/>
</dbReference>
<dbReference type="InterPro" id="IPR042251">
    <property type="entry name" value="EutC_C"/>
</dbReference>
<comment type="function">
    <text evidence="5">Catalyzes the deamination of various vicinal amino-alcohols to oxo compounds. Allows this organism to utilize ethanolamine as the sole source of nitrogen and carbon in the presence of external vitamin B12.</text>
</comment>
<comment type="cofactor">
    <cofactor evidence="5">
        <name>adenosylcob(III)alamin</name>
        <dbReference type="ChEBI" id="CHEBI:18408"/>
    </cofactor>
    <text evidence="5">Binds between the large and small subunits.</text>
</comment>
<comment type="pathway">
    <text evidence="5">Amine and polyamine degradation; ethanolamine degradation.</text>
</comment>
<dbReference type="AlphaFoldDB" id="A0A5N5UUB9"/>
<dbReference type="Proteomes" id="UP000325690">
    <property type="component" value="Unassembled WGS sequence"/>
</dbReference>
<dbReference type="InterPro" id="IPR009246">
    <property type="entry name" value="EutC"/>
</dbReference>
<dbReference type="Gene3D" id="3.40.50.11240">
    <property type="entry name" value="Ethanolamine ammonia-lyase light chain (EutC)"/>
    <property type="match status" value="1"/>
</dbReference>
<dbReference type="NCBIfam" id="NF003971">
    <property type="entry name" value="PRK05465.1"/>
    <property type="match status" value="1"/>
</dbReference>
<dbReference type="GO" id="GO:0031471">
    <property type="term" value="C:ethanolamine degradation polyhedral organelle"/>
    <property type="evidence" value="ECO:0007669"/>
    <property type="project" value="UniProtKB-UniRule"/>
</dbReference>
<comment type="subcellular location">
    <subcellularLocation>
        <location evidence="5">Bacterial microcompartment</location>
    </subcellularLocation>
</comment>
<dbReference type="GO" id="GO:0046336">
    <property type="term" value="P:ethanolamine catabolic process"/>
    <property type="evidence" value="ECO:0007669"/>
    <property type="project" value="UniProtKB-UniRule"/>
</dbReference>
<dbReference type="RefSeq" id="WP_003886811.1">
    <property type="nucleotide sequence ID" value="NZ_ANBO01000045.1"/>
</dbReference>
<dbReference type="GO" id="GO:0031419">
    <property type="term" value="F:cobalamin binding"/>
    <property type="evidence" value="ECO:0007669"/>
    <property type="project" value="UniProtKB-UniRule"/>
</dbReference>
<proteinExistence type="inferred from homology"/>
<evidence type="ECO:0000256" key="5">
    <source>
        <dbReference type="HAMAP-Rule" id="MF_00601"/>
    </source>
</evidence>
<keyword evidence="1 5" id="KW-0846">Cobalamin</keyword>
<dbReference type="HAMAP" id="MF_00601">
    <property type="entry name" value="EutC"/>
    <property type="match status" value="1"/>
</dbReference>
<dbReference type="InterPro" id="IPR042255">
    <property type="entry name" value="EutC_N"/>
</dbReference>
<dbReference type="PANTHER" id="PTHR39330:SF1">
    <property type="entry name" value="ETHANOLAMINE AMMONIA-LYASE SMALL SUBUNIT"/>
    <property type="match status" value="1"/>
</dbReference>
<dbReference type="GO" id="GO:0006520">
    <property type="term" value="P:amino acid metabolic process"/>
    <property type="evidence" value="ECO:0007669"/>
    <property type="project" value="InterPro"/>
</dbReference>
<keyword evidence="4 5" id="KW-1283">Bacterial microcompartment</keyword>
<name>A0A5N5UUB9_MYCPH</name>
<evidence type="ECO:0000256" key="2">
    <source>
        <dbReference type="ARBA" id="ARBA00023239"/>
    </source>
</evidence>
<evidence type="ECO:0000256" key="3">
    <source>
        <dbReference type="ARBA" id="ARBA00023285"/>
    </source>
</evidence>
<reference evidence="6 7" key="1">
    <citation type="submission" date="2012-10" db="EMBL/GenBank/DDBJ databases">
        <title>The draft sequence of the Mycobacterium pheli genome.</title>
        <authorList>
            <person name="Pettersson B.M.F."/>
            <person name="Das S."/>
            <person name="Dasgupta S."/>
            <person name="Bhattacharya A."/>
            <person name="Kirsebom L.A."/>
        </authorList>
    </citation>
    <scope>NUCLEOTIDE SEQUENCE [LARGE SCALE GENOMIC DNA]</scope>
    <source>
        <strain evidence="6 7">CCUG 21000</strain>
    </source>
</reference>
<comment type="caution">
    <text evidence="6">The sequence shown here is derived from an EMBL/GenBank/DDBJ whole genome shotgun (WGS) entry which is preliminary data.</text>
</comment>
<comment type="subunit">
    <text evidence="5">The basic unit is a heterodimer which dimerizes to form tetramers. The heterotetramers trimerize; 6 large subunits form a core ring with 6 small subunits projecting outwards.</text>
</comment>
<evidence type="ECO:0000313" key="6">
    <source>
        <dbReference type="EMBL" id="KAB7751740.1"/>
    </source>
</evidence>
<feature type="binding site" evidence="5">
    <location>
        <position position="173"/>
    </location>
    <ligand>
        <name>adenosylcob(III)alamin</name>
        <dbReference type="ChEBI" id="CHEBI:18408"/>
    </ligand>
</feature>
<keyword evidence="7" id="KW-1185">Reference proteome</keyword>
<sequence>MTLDHVADDAWAPLRTFTPARIGLGAAGVSEPVGSVLRFKADHALARDAVHIPLDVDAVVADLEPLGLGPVHRVSSQARDRGEYLRRPDLGRIPADTTGLPHTGADVGLVIADGLSAQAIARHAVPLVEAMLTVFDGRYRIAPPVVATQARVAIGDHIGAALGVQTVLVLIGERPGLSVSDSVGIYLTHHPVPGRTDADRNCISNIHGNGLSYAEAAAVCAALVEGARRLGRSGVDLKDTSRGGALAEGASPELAR</sequence>
<gene>
    <name evidence="5" type="primary">eutC</name>
    <name evidence="6" type="ORF">MPHL21000_23505</name>
</gene>
<feature type="binding site" evidence="5">
    <location>
        <position position="202"/>
    </location>
    <ligand>
        <name>adenosylcob(III)alamin</name>
        <dbReference type="ChEBI" id="CHEBI:18408"/>
    </ligand>
</feature>
<organism evidence="6 7">
    <name type="scientific">Mycolicibacterium phlei DSM 43239 = CCUG 21000</name>
    <dbReference type="NCBI Taxonomy" id="1226750"/>
    <lineage>
        <taxon>Bacteria</taxon>
        <taxon>Bacillati</taxon>
        <taxon>Actinomycetota</taxon>
        <taxon>Actinomycetes</taxon>
        <taxon>Mycobacteriales</taxon>
        <taxon>Mycobacteriaceae</taxon>
        <taxon>Mycolicibacterium</taxon>
    </lineage>
</organism>
<dbReference type="GO" id="GO:0008851">
    <property type="term" value="F:ethanolamine ammonia-lyase activity"/>
    <property type="evidence" value="ECO:0007669"/>
    <property type="project" value="UniProtKB-UniRule"/>
</dbReference>
<keyword evidence="3 5" id="KW-0170">Cobalt</keyword>
<protein>
    <recommendedName>
        <fullName evidence="5">Ethanolamine ammonia-lyase small subunit</fullName>
        <shortName evidence="5">EAL small subunit</shortName>
        <ecNumber evidence="5">4.3.1.7</ecNumber>
    </recommendedName>
</protein>
<accession>A0A5N5UUB9</accession>
<keyword evidence="2 5" id="KW-0456">Lyase</keyword>
<comment type="catalytic activity">
    <reaction evidence="5">
        <text>ethanolamine = acetaldehyde + NH4(+)</text>
        <dbReference type="Rhea" id="RHEA:15313"/>
        <dbReference type="ChEBI" id="CHEBI:15343"/>
        <dbReference type="ChEBI" id="CHEBI:28938"/>
        <dbReference type="ChEBI" id="CHEBI:57603"/>
        <dbReference type="EC" id="4.3.1.7"/>
    </reaction>
</comment>
<comment type="similarity">
    <text evidence="5">Belongs to the EutC family.</text>
</comment>
<dbReference type="PANTHER" id="PTHR39330">
    <property type="entry name" value="ETHANOLAMINE AMMONIA-LYASE LIGHT CHAIN"/>
    <property type="match status" value="1"/>
</dbReference>
<dbReference type="EMBL" id="ANBP01000054">
    <property type="protein sequence ID" value="KAB7751740.1"/>
    <property type="molecule type" value="Genomic_DNA"/>
</dbReference>
<evidence type="ECO:0000256" key="1">
    <source>
        <dbReference type="ARBA" id="ARBA00022628"/>
    </source>
</evidence>
<dbReference type="GeneID" id="74301639"/>
<dbReference type="PIRSF" id="PIRSF018982">
    <property type="entry name" value="EutC"/>
    <property type="match status" value="1"/>
</dbReference>
<dbReference type="Pfam" id="PF05985">
    <property type="entry name" value="EutC"/>
    <property type="match status" value="1"/>
</dbReference>
<evidence type="ECO:0000256" key="4">
    <source>
        <dbReference type="ARBA" id="ARBA00024446"/>
    </source>
</evidence>
<feature type="binding site" evidence="5">
    <location>
        <position position="152"/>
    </location>
    <ligand>
        <name>adenosylcob(III)alamin</name>
        <dbReference type="ChEBI" id="CHEBI:18408"/>
    </ligand>
</feature>
<dbReference type="EC" id="4.3.1.7" evidence="5"/>